<comment type="caution">
    <text evidence="2">The sequence shown here is derived from an EMBL/GenBank/DDBJ whole genome shotgun (WGS) entry which is preliminary data.</text>
</comment>
<feature type="transmembrane region" description="Helical" evidence="1">
    <location>
        <begin position="361"/>
        <end position="380"/>
    </location>
</feature>
<dbReference type="Proteomes" id="UP000285961">
    <property type="component" value="Unassembled WGS sequence"/>
</dbReference>
<evidence type="ECO:0008006" key="4">
    <source>
        <dbReference type="Google" id="ProtNLM"/>
    </source>
</evidence>
<feature type="transmembrane region" description="Helical" evidence="1">
    <location>
        <begin position="316"/>
        <end position="334"/>
    </location>
</feature>
<feature type="transmembrane region" description="Helical" evidence="1">
    <location>
        <begin position="149"/>
        <end position="169"/>
    </location>
</feature>
<protein>
    <recommendedName>
        <fullName evidence="4">DUF2029 domain-containing protein</fullName>
    </recommendedName>
</protein>
<reference evidence="2 3" key="1">
    <citation type="journal article" date="2017" name="ISME J.">
        <title>Energy and carbon metabolisms in a deep terrestrial subsurface fluid microbial community.</title>
        <authorList>
            <person name="Momper L."/>
            <person name="Jungbluth S.P."/>
            <person name="Lee M.D."/>
            <person name="Amend J.P."/>
        </authorList>
    </citation>
    <scope>NUCLEOTIDE SEQUENCE [LARGE SCALE GENOMIC DNA]</scope>
    <source>
        <strain evidence="2">SURF_17</strain>
    </source>
</reference>
<sequence>MLLPLAILAFVRATTPLTESASGLSFDGRFYAAMAERATADITLSHHAPWCWRVLTPFLASLLPFSTLTDFTVLAFFSGWVNLALVYSILRKNRFSSLASVIGVLFYAGVFWSIKFSFYSPAYVDYQTQTFILAGMLLIVLKKYWPLPFLVTLAVLQKESLILLAWIAYADYSRSSGWLTKRSLSYLAILLFFPLIVVMLVRMLILSENFYSSMEAFLFYAGLHAALFTDPRHWPRLVLALFSGLGILPVILLCRVKTSCRFLQENPCWMWLIVVGTLQLGGGIDKARLLLFILPAMVVLATNLVDKMLTTPSARVWAWIAVTLGLHFYLGHHFTPMGTVDEYVRRMVPMHAPRDAYPMELARIGVVVAVWVIASILCVAPRWLRKVGRTGDT</sequence>
<keyword evidence="1" id="KW-0472">Membrane</keyword>
<feature type="transmembrane region" description="Helical" evidence="1">
    <location>
        <begin position="268"/>
        <end position="284"/>
    </location>
</feature>
<evidence type="ECO:0000256" key="1">
    <source>
        <dbReference type="SAM" id="Phobius"/>
    </source>
</evidence>
<evidence type="ECO:0000313" key="3">
    <source>
        <dbReference type="Proteomes" id="UP000285961"/>
    </source>
</evidence>
<keyword evidence="1" id="KW-1133">Transmembrane helix</keyword>
<dbReference type="EMBL" id="QZKI01000102">
    <property type="protein sequence ID" value="RJP67583.1"/>
    <property type="molecule type" value="Genomic_DNA"/>
</dbReference>
<gene>
    <name evidence="2" type="ORF">C4532_14475</name>
</gene>
<feature type="transmembrane region" description="Helical" evidence="1">
    <location>
        <begin position="234"/>
        <end position="256"/>
    </location>
</feature>
<keyword evidence="1" id="KW-0812">Transmembrane</keyword>
<organism evidence="2 3">
    <name type="scientific">Candidatus Abyssobacteria bacterium SURF_17</name>
    <dbReference type="NCBI Taxonomy" id="2093361"/>
    <lineage>
        <taxon>Bacteria</taxon>
        <taxon>Pseudomonadati</taxon>
        <taxon>Candidatus Hydrogenedentota</taxon>
        <taxon>Candidatus Abyssobacteria</taxon>
    </lineage>
</organism>
<proteinExistence type="predicted"/>
<dbReference type="AlphaFoldDB" id="A0A419EU10"/>
<name>A0A419EU10_9BACT</name>
<feature type="transmembrane region" description="Helical" evidence="1">
    <location>
        <begin position="71"/>
        <end position="90"/>
    </location>
</feature>
<evidence type="ECO:0000313" key="2">
    <source>
        <dbReference type="EMBL" id="RJP67583.1"/>
    </source>
</evidence>
<feature type="transmembrane region" description="Helical" evidence="1">
    <location>
        <begin position="290"/>
        <end position="309"/>
    </location>
</feature>
<feature type="transmembrane region" description="Helical" evidence="1">
    <location>
        <begin position="97"/>
        <end position="114"/>
    </location>
</feature>
<feature type="transmembrane region" description="Helical" evidence="1">
    <location>
        <begin position="184"/>
        <end position="205"/>
    </location>
</feature>
<accession>A0A419EU10</accession>